<gene>
    <name evidence="2" type="ORF">PBV87_19765</name>
</gene>
<name>A0AA42J2I5_9FIRM</name>
<keyword evidence="3" id="KW-1185">Reference proteome</keyword>
<protein>
    <recommendedName>
        <fullName evidence="1">DRTGG domain-containing protein</fullName>
    </recommendedName>
</protein>
<dbReference type="SUPFAM" id="SSF75138">
    <property type="entry name" value="HprK N-terminal domain-like"/>
    <property type="match status" value="1"/>
</dbReference>
<reference evidence="2" key="1">
    <citation type="journal article" date="2023" name="Int. J. Syst. Evol. Microbiol.">
        <title>&lt;i&gt;Holtiella tumoricola&lt;/i&gt; gen. nov. sp. nov., isolated from a human clinical sample.</title>
        <authorList>
            <person name="Allen-Vercoe E."/>
            <person name="Daigneault M.C."/>
            <person name="Vancuren S.J."/>
            <person name="Cochrane K."/>
            <person name="O'Neal L.L."/>
            <person name="Sankaranarayanan K."/>
            <person name="Lawson P.A."/>
        </authorList>
    </citation>
    <scope>NUCLEOTIDE SEQUENCE</scope>
    <source>
        <strain evidence="2">CC70A</strain>
    </source>
</reference>
<evidence type="ECO:0000313" key="2">
    <source>
        <dbReference type="EMBL" id="MDA3733712.1"/>
    </source>
</evidence>
<dbReference type="Gene3D" id="3.40.1390.20">
    <property type="entry name" value="HprK N-terminal domain-like"/>
    <property type="match status" value="1"/>
</dbReference>
<dbReference type="Proteomes" id="UP001169242">
    <property type="component" value="Unassembled WGS sequence"/>
</dbReference>
<evidence type="ECO:0000259" key="1">
    <source>
        <dbReference type="Pfam" id="PF07085"/>
    </source>
</evidence>
<dbReference type="PROSITE" id="PS51257">
    <property type="entry name" value="PROKAR_LIPOPROTEIN"/>
    <property type="match status" value="1"/>
</dbReference>
<organism evidence="2 3">
    <name type="scientific">Holtiella tumoricola</name>
    <dbReference type="NCBI Taxonomy" id="3018743"/>
    <lineage>
        <taxon>Bacteria</taxon>
        <taxon>Bacillati</taxon>
        <taxon>Bacillota</taxon>
        <taxon>Clostridia</taxon>
        <taxon>Lachnospirales</taxon>
        <taxon>Cellulosilyticaceae</taxon>
        <taxon>Holtiella</taxon>
    </lineage>
</organism>
<dbReference type="Pfam" id="PF07085">
    <property type="entry name" value="DRTGG"/>
    <property type="match status" value="1"/>
</dbReference>
<dbReference type="RefSeq" id="WP_053985365.1">
    <property type="nucleotide sequence ID" value="NZ_JAQIFT010000068.1"/>
</dbReference>
<proteinExistence type="predicted"/>
<evidence type="ECO:0000313" key="3">
    <source>
        <dbReference type="Proteomes" id="UP001169242"/>
    </source>
</evidence>
<dbReference type="EMBL" id="JAQIFT010000068">
    <property type="protein sequence ID" value="MDA3733712.1"/>
    <property type="molecule type" value="Genomic_DNA"/>
</dbReference>
<feature type="domain" description="DRTGG" evidence="1">
    <location>
        <begin position="6"/>
        <end position="102"/>
    </location>
</feature>
<accession>A0AA42J2I5</accession>
<sequence length="116" mass="12590">MEIKEVKGILEAKVCVGEEQLNSNVYAACGCDLMSDVLAFAKEKVLLLTGLINPQVIRTAEMLDIKAIVFVRGKSPTEDMIELAKEKNIVLLSTHYPLYTACGKLYEKGLGGGGEV</sequence>
<comment type="caution">
    <text evidence="2">The sequence shown here is derived from an EMBL/GenBank/DDBJ whole genome shotgun (WGS) entry which is preliminary data.</text>
</comment>
<dbReference type="InterPro" id="IPR028979">
    <property type="entry name" value="Ser_kin/Pase_Hpr-like_N_sf"/>
</dbReference>
<dbReference type="AlphaFoldDB" id="A0AA42J2I5"/>
<dbReference type="InterPro" id="IPR010766">
    <property type="entry name" value="DRTGG"/>
</dbReference>